<name>A0AAW0C0G0_9AGAR</name>
<organism evidence="1 2">
    <name type="scientific">Favolaschia claudopus</name>
    <dbReference type="NCBI Taxonomy" id="2862362"/>
    <lineage>
        <taxon>Eukaryota</taxon>
        <taxon>Fungi</taxon>
        <taxon>Dikarya</taxon>
        <taxon>Basidiomycota</taxon>
        <taxon>Agaricomycotina</taxon>
        <taxon>Agaricomycetes</taxon>
        <taxon>Agaricomycetidae</taxon>
        <taxon>Agaricales</taxon>
        <taxon>Marasmiineae</taxon>
        <taxon>Mycenaceae</taxon>
        <taxon>Favolaschia</taxon>
    </lineage>
</organism>
<comment type="caution">
    <text evidence="1">The sequence shown here is derived from an EMBL/GenBank/DDBJ whole genome shotgun (WGS) entry which is preliminary data.</text>
</comment>
<dbReference type="EMBL" id="JAWWNJ010000023">
    <property type="protein sequence ID" value="KAK7032710.1"/>
    <property type="molecule type" value="Genomic_DNA"/>
</dbReference>
<reference evidence="1 2" key="1">
    <citation type="journal article" date="2024" name="J Genomics">
        <title>Draft genome sequencing and assembly of Favolaschia claudopus CIRM-BRFM 2984 isolated from oak limbs.</title>
        <authorList>
            <person name="Navarro D."/>
            <person name="Drula E."/>
            <person name="Chaduli D."/>
            <person name="Cazenave R."/>
            <person name="Ahrendt S."/>
            <person name="Wang J."/>
            <person name="Lipzen A."/>
            <person name="Daum C."/>
            <person name="Barry K."/>
            <person name="Grigoriev I.V."/>
            <person name="Favel A."/>
            <person name="Rosso M.N."/>
            <person name="Martin F."/>
        </authorList>
    </citation>
    <scope>NUCLEOTIDE SEQUENCE [LARGE SCALE GENOMIC DNA]</scope>
    <source>
        <strain evidence="1 2">CIRM-BRFM 2984</strain>
    </source>
</reference>
<gene>
    <name evidence="1" type="ORF">R3P38DRAFT_2918473</name>
</gene>
<evidence type="ECO:0000313" key="1">
    <source>
        <dbReference type="EMBL" id="KAK7032710.1"/>
    </source>
</evidence>
<accession>A0AAW0C0G0</accession>
<protein>
    <submittedName>
        <fullName evidence="1">Uncharacterized protein</fullName>
    </submittedName>
</protein>
<evidence type="ECO:0000313" key="2">
    <source>
        <dbReference type="Proteomes" id="UP001362999"/>
    </source>
</evidence>
<dbReference type="AlphaFoldDB" id="A0AAW0C0G0"/>
<dbReference type="Proteomes" id="UP001362999">
    <property type="component" value="Unassembled WGS sequence"/>
</dbReference>
<keyword evidence="2" id="KW-1185">Reference proteome</keyword>
<proteinExistence type="predicted"/>
<sequence length="78" mass="8736">MIFTISPWLTALVEEHEEEAPPETDDGWLDVGKKNRTVVTRTVCSCLSIFGPSMLNADWVRYPSNAGARNERPAELSE</sequence>